<dbReference type="EMBL" id="JABFTP020000021">
    <property type="protein sequence ID" value="KAL3268804.1"/>
    <property type="molecule type" value="Genomic_DNA"/>
</dbReference>
<proteinExistence type="predicted"/>
<dbReference type="Proteomes" id="UP001516400">
    <property type="component" value="Unassembled WGS sequence"/>
</dbReference>
<evidence type="ECO:0000313" key="2">
    <source>
        <dbReference type="Proteomes" id="UP001516400"/>
    </source>
</evidence>
<keyword evidence="2" id="KW-1185">Reference proteome</keyword>
<dbReference type="AlphaFoldDB" id="A0ABD2MRD2"/>
<reference evidence="1 2" key="1">
    <citation type="journal article" date="2021" name="BMC Biol.">
        <title>Horizontally acquired antibacterial genes associated with adaptive radiation of ladybird beetles.</title>
        <authorList>
            <person name="Li H.S."/>
            <person name="Tang X.F."/>
            <person name="Huang Y.H."/>
            <person name="Xu Z.Y."/>
            <person name="Chen M.L."/>
            <person name="Du X.Y."/>
            <person name="Qiu B.Y."/>
            <person name="Chen P.T."/>
            <person name="Zhang W."/>
            <person name="Slipinski A."/>
            <person name="Escalona H.E."/>
            <person name="Waterhouse R.M."/>
            <person name="Zwick A."/>
            <person name="Pang H."/>
        </authorList>
    </citation>
    <scope>NUCLEOTIDE SEQUENCE [LARGE SCALE GENOMIC DNA]</scope>
    <source>
        <strain evidence="1">SYSU2018</strain>
    </source>
</reference>
<accession>A0ABD2MRD2</accession>
<comment type="caution">
    <text evidence="1">The sequence shown here is derived from an EMBL/GenBank/DDBJ whole genome shotgun (WGS) entry which is preliminary data.</text>
</comment>
<organism evidence="1 2">
    <name type="scientific">Cryptolaemus montrouzieri</name>
    <dbReference type="NCBI Taxonomy" id="559131"/>
    <lineage>
        <taxon>Eukaryota</taxon>
        <taxon>Metazoa</taxon>
        <taxon>Ecdysozoa</taxon>
        <taxon>Arthropoda</taxon>
        <taxon>Hexapoda</taxon>
        <taxon>Insecta</taxon>
        <taxon>Pterygota</taxon>
        <taxon>Neoptera</taxon>
        <taxon>Endopterygota</taxon>
        <taxon>Coleoptera</taxon>
        <taxon>Polyphaga</taxon>
        <taxon>Cucujiformia</taxon>
        <taxon>Coccinelloidea</taxon>
        <taxon>Coccinellidae</taxon>
        <taxon>Scymninae</taxon>
        <taxon>Scymnini</taxon>
        <taxon>Cryptolaemus</taxon>
    </lineage>
</organism>
<sequence>GWCKEQEYIPINQTSFQKIIKQENISISGHEKTSTTCVLVLKKSVSTEDYQKHVKMEEMAREEKRKMWDQL</sequence>
<protein>
    <submittedName>
        <fullName evidence="1">Uncharacterized protein</fullName>
    </submittedName>
</protein>
<evidence type="ECO:0000313" key="1">
    <source>
        <dbReference type="EMBL" id="KAL3268804.1"/>
    </source>
</evidence>
<name>A0ABD2MRD2_9CUCU</name>
<gene>
    <name evidence="1" type="ORF">HHI36_007900</name>
</gene>
<feature type="non-terminal residue" evidence="1">
    <location>
        <position position="1"/>
    </location>
</feature>